<dbReference type="EMBL" id="NGAF01000002">
    <property type="protein sequence ID" value="OXR46487.1"/>
    <property type="molecule type" value="Genomic_DNA"/>
</dbReference>
<dbReference type="RefSeq" id="WP_094024711.1">
    <property type="nucleotide sequence ID" value="NZ_NGAF01000002.1"/>
</dbReference>
<dbReference type="InterPro" id="IPR016181">
    <property type="entry name" value="Acyl_CoA_acyltransferase"/>
</dbReference>
<dbReference type="InterPro" id="IPR045057">
    <property type="entry name" value="Gcn5-rel_NAT"/>
</dbReference>
<evidence type="ECO:0000259" key="1">
    <source>
        <dbReference type="PROSITE" id="PS51729"/>
    </source>
</evidence>
<dbReference type="PROSITE" id="PS51729">
    <property type="entry name" value="GNAT_YJDJ"/>
    <property type="match status" value="1"/>
</dbReference>
<evidence type="ECO:0000313" key="3">
    <source>
        <dbReference type="Proteomes" id="UP000215506"/>
    </source>
</evidence>
<sequence length="112" mass="12517">MTAEQQPSPVVTQAAERFEISVDDRLAGFTEYLDHEGQRIFYHTEIDSDFAGRGLAGALVSQALDRTREAGLRIVPICPFVAGYIQKHEEFADITDAVTQDAVDYVRTQRGR</sequence>
<organism evidence="2 3">
    <name type="scientific">Nocardia cerradoensis</name>
    <dbReference type="NCBI Taxonomy" id="85688"/>
    <lineage>
        <taxon>Bacteria</taxon>
        <taxon>Bacillati</taxon>
        <taxon>Actinomycetota</taxon>
        <taxon>Actinomycetes</taxon>
        <taxon>Mycobacteriales</taxon>
        <taxon>Nocardiaceae</taxon>
        <taxon>Nocardia</taxon>
    </lineage>
</organism>
<dbReference type="PANTHER" id="PTHR31435:SF10">
    <property type="entry name" value="BSR4717 PROTEIN"/>
    <property type="match status" value="1"/>
</dbReference>
<evidence type="ECO:0000313" key="2">
    <source>
        <dbReference type="EMBL" id="OXR46487.1"/>
    </source>
</evidence>
<dbReference type="InterPro" id="IPR031165">
    <property type="entry name" value="GNAT_YJDJ"/>
</dbReference>
<accession>A0A231HCS0</accession>
<gene>
    <name evidence="2" type="ORF">B7C42_01457</name>
</gene>
<dbReference type="SUPFAM" id="SSF55729">
    <property type="entry name" value="Acyl-CoA N-acyltransferases (Nat)"/>
    <property type="match status" value="1"/>
</dbReference>
<feature type="domain" description="N-acetyltransferase" evidence="1">
    <location>
        <begin position="10"/>
        <end position="96"/>
    </location>
</feature>
<dbReference type="AlphaFoldDB" id="A0A231HCS0"/>
<proteinExistence type="predicted"/>
<protein>
    <recommendedName>
        <fullName evidence="1">N-acetyltransferase domain-containing protein</fullName>
    </recommendedName>
</protein>
<dbReference type="Pfam" id="PF14542">
    <property type="entry name" value="Acetyltransf_CG"/>
    <property type="match status" value="1"/>
</dbReference>
<comment type="caution">
    <text evidence="2">The sequence shown here is derived from an EMBL/GenBank/DDBJ whole genome shotgun (WGS) entry which is preliminary data.</text>
</comment>
<reference evidence="2 3" key="1">
    <citation type="submission" date="2017-07" db="EMBL/GenBank/DDBJ databases">
        <title>First draft Genome Sequence of Nocardia cerradoensis isolated from human infection.</title>
        <authorList>
            <person name="Carrasco G."/>
        </authorList>
    </citation>
    <scope>NUCLEOTIDE SEQUENCE [LARGE SCALE GENOMIC DNA]</scope>
    <source>
        <strain evidence="2 3">CNM20130759</strain>
    </source>
</reference>
<name>A0A231HCS0_9NOCA</name>
<keyword evidence="3" id="KW-1185">Reference proteome</keyword>
<dbReference type="Gene3D" id="3.40.630.30">
    <property type="match status" value="1"/>
</dbReference>
<dbReference type="Proteomes" id="UP000215506">
    <property type="component" value="Unassembled WGS sequence"/>
</dbReference>
<dbReference type="PANTHER" id="PTHR31435">
    <property type="entry name" value="PROTEIN NATD1"/>
    <property type="match status" value="1"/>
</dbReference>